<evidence type="ECO:0000256" key="1">
    <source>
        <dbReference type="SAM" id="Phobius"/>
    </source>
</evidence>
<sequence length="200" mass="21519">MLPPALMRAADWFRAYADNSDPLAAAGNLVALVLAGNGPFYPLYVAFVAGTGGMPWLLLTLLSFPLFLAVPTLARVHSRLGRVTLSLVATGNTIFCTWLLGVPAGVELFLLPCAMLASVLFRPSERLLMLPLAGLPVAAYLFLHNRYEPPPHSYQPAEYAGLLSMNAFSAAMISIFVGMVFSRLFTEPTGHSSSAPLSRH</sequence>
<dbReference type="Pfam" id="PF20967">
    <property type="entry name" value="MASE7"/>
    <property type="match status" value="1"/>
</dbReference>
<dbReference type="InterPro" id="IPR048432">
    <property type="entry name" value="MASE7"/>
</dbReference>
<organism evidence="3 4">
    <name type="scientific">Rhodopseudomonas palustris</name>
    <dbReference type="NCBI Taxonomy" id="1076"/>
    <lineage>
        <taxon>Bacteria</taxon>
        <taxon>Pseudomonadati</taxon>
        <taxon>Pseudomonadota</taxon>
        <taxon>Alphaproteobacteria</taxon>
        <taxon>Hyphomicrobiales</taxon>
        <taxon>Nitrobacteraceae</taxon>
        <taxon>Rhodopseudomonas</taxon>
    </lineage>
</organism>
<feature type="domain" description="Adenylate cyclase MASE7" evidence="2">
    <location>
        <begin position="45"/>
        <end position="180"/>
    </location>
</feature>
<proteinExistence type="predicted"/>
<dbReference type="AlphaFoldDB" id="A0A323UAX9"/>
<dbReference type="Proteomes" id="UP000248134">
    <property type="component" value="Unassembled WGS sequence"/>
</dbReference>
<dbReference type="EMBL" id="QKQS01000038">
    <property type="protein sequence ID" value="PZA09393.1"/>
    <property type="molecule type" value="Genomic_DNA"/>
</dbReference>
<keyword evidence="1" id="KW-1133">Transmembrane helix</keyword>
<accession>A0A323UAX9</accession>
<keyword evidence="1" id="KW-0812">Transmembrane</keyword>
<dbReference type="RefSeq" id="WP_110788738.1">
    <property type="nucleotide sequence ID" value="NZ_QKQS01000038.1"/>
</dbReference>
<feature type="transmembrane region" description="Helical" evidence="1">
    <location>
        <begin position="43"/>
        <end position="68"/>
    </location>
</feature>
<evidence type="ECO:0000313" key="4">
    <source>
        <dbReference type="Proteomes" id="UP000248134"/>
    </source>
</evidence>
<gene>
    <name evidence="3" type="ORF">DNX69_25180</name>
</gene>
<reference evidence="3 4" key="1">
    <citation type="submission" date="2018-06" db="EMBL/GenBank/DDBJ databases">
        <title>Draft Whole-Genome Sequence of the purple photosynthetic bacterium Rhodospeudomonas palustris XCP.</title>
        <authorList>
            <person name="Rayyan A."/>
            <person name="Meyer T.E."/>
            <person name="Kyndt J.A."/>
        </authorList>
    </citation>
    <scope>NUCLEOTIDE SEQUENCE [LARGE SCALE GENOMIC DNA]</scope>
    <source>
        <strain evidence="3 4">XCP</strain>
    </source>
</reference>
<feature type="transmembrane region" description="Helical" evidence="1">
    <location>
        <begin position="106"/>
        <end position="121"/>
    </location>
</feature>
<feature type="transmembrane region" description="Helical" evidence="1">
    <location>
        <begin position="128"/>
        <end position="147"/>
    </location>
</feature>
<name>A0A323UAX9_RHOPL</name>
<keyword evidence="1" id="KW-0472">Membrane</keyword>
<dbReference type="OrthoDB" id="7593905at2"/>
<evidence type="ECO:0000259" key="2">
    <source>
        <dbReference type="Pfam" id="PF20967"/>
    </source>
</evidence>
<protein>
    <recommendedName>
        <fullName evidence="2">Adenylate cyclase MASE7 domain-containing protein</fullName>
    </recommendedName>
</protein>
<evidence type="ECO:0000313" key="3">
    <source>
        <dbReference type="EMBL" id="PZA09393.1"/>
    </source>
</evidence>
<comment type="caution">
    <text evidence="3">The sequence shown here is derived from an EMBL/GenBank/DDBJ whole genome shotgun (WGS) entry which is preliminary data.</text>
</comment>
<feature type="transmembrane region" description="Helical" evidence="1">
    <location>
        <begin position="159"/>
        <end position="181"/>
    </location>
</feature>